<evidence type="ECO:0000313" key="1">
    <source>
        <dbReference type="EMBL" id="SDR68632.1"/>
    </source>
</evidence>
<organism evidence="1 2">
    <name type="scientific">Corynebacterium timonense</name>
    <dbReference type="NCBI Taxonomy" id="441500"/>
    <lineage>
        <taxon>Bacteria</taxon>
        <taxon>Bacillati</taxon>
        <taxon>Actinomycetota</taxon>
        <taxon>Actinomycetes</taxon>
        <taxon>Mycobacteriales</taxon>
        <taxon>Corynebacteriaceae</taxon>
        <taxon>Corynebacterium</taxon>
    </lineage>
</organism>
<keyword evidence="2" id="KW-1185">Reference proteome</keyword>
<accession>A0A1H1L2X5</accession>
<dbReference type="EMBL" id="LT629765">
    <property type="protein sequence ID" value="SDR68632.1"/>
    <property type="molecule type" value="Genomic_DNA"/>
</dbReference>
<name>A0A1H1L2X5_9CORY</name>
<reference evidence="1 2" key="1">
    <citation type="submission" date="2016-10" db="EMBL/GenBank/DDBJ databases">
        <authorList>
            <person name="de Groot N.N."/>
        </authorList>
    </citation>
    <scope>NUCLEOTIDE SEQUENCE [LARGE SCALE GENOMIC DNA]</scope>
    <source>
        <strain evidence="1 2">DSM 45434</strain>
    </source>
</reference>
<dbReference type="Proteomes" id="UP000182237">
    <property type="component" value="Chromosome I"/>
</dbReference>
<gene>
    <name evidence="1" type="ORF">SAMN04488539_0029</name>
</gene>
<sequence length="92" mass="9644">MQITLARPSKARNTFAVLIDVSGSAFPCGVALRSTVVGVSAIQTNATWGFVPGKLLRSTVVDVSAFQSNATWGFVLGKPLRSTMVDVNVFGG</sequence>
<proteinExistence type="predicted"/>
<evidence type="ECO:0000313" key="2">
    <source>
        <dbReference type="Proteomes" id="UP000182237"/>
    </source>
</evidence>
<protein>
    <submittedName>
        <fullName evidence="1">Uncharacterized protein</fullName>
    </submittedName>
</protein>
<dbReference type="AlphaFoldDB" id="A0A1H1L2X5"/>